<evidence type="ECO:0000256" key="4">
    <source>
        <dbReference type="ARBA" id="ARBA00023212"/>
    </source>
</evidence>
<dbReference type="PROSITE" id="PS51741">
    <property type="entry name" value="F_BAR"/>
    <property type="match status" value="1"/>
</dbReference>
<evidence type="ECO:0000256" key="1">
    <source>
        <dbReference type="ARBA" id="ARBA00004245"/>
    </source>
</evidence>
<keyword evidence="3" id="KW-0597">Phosphoprotein</keyword>
<feature type="compositionally biased region" description="Low complexity" evidence="7">
    <location>
        <begin position="401"/>
        <end position="428"/>
    </location>
</feature>
<evidence type="ECO:0000313" key="9">
    <source>
        <dbReference type="EMBL" id="KNC99187.1"/>
    </source>
</evidence>
<dbReference type="EMBL" id="KQ257458">
    <property type="protein sequence ID" value="KNC99187.1"/>
    <property type="molecule type" value="Genomic_DNA"/>
</dbReference>
<dbReference type="STRING" id="645134.A0A0L0HDI3"/>
<feature type="compositionally biased region" description="Polar residues" evidence="7">
    <location>
        <begin position="352"/>
        <end position="370"/>
    </location>
</feature>
<organism evidence="9 10">
    <name type="scientific">Spizellomyces punctatus (strain DAOM BR117)</name>
    <dbReference type="NCBI Taxonomy" id="645134"/>
    <lineage>
        <taxon>Eukaryota</taxon>
        <taxon>Fungi</taxon>
        <taxon>Fungi incertae sedis</taxon>
        <taxon>Chytridiomycota</taxon>
        <taxon>Chytridiomycota incertae sedis</taxon>
        <taxon>Chytridiomycetes</taxon>
        <taxon>Spizellomycetales</taxon>
        <taxon>Spizellomycetaceae</taxon>
        <taxon>Spizellomyces</taxon>
    </lineage>
</organism>
<accession>A0A0L0HDI3</accession>
<protein>
    <recommendedName>
        <fullName evidence="8">F-BAR domain-containing protein</fullName>
    </recommendedName>
</protein>
<dbReference type="AlphaFoldDB" id="A0A0L0HDI3"/>
<reference evidence="9 10" key="1">
    <citation type="submission" date="2009-08" db="EMBL/GenBank/DDBJ databases">
        <title>The Genome Sequence of Spizellomyces punctatus strain DAOM BR117.</title>
        <authorList>
            <consortium name="The Broad Institute Genome Sequencing Platform"/>
            <person name="Russ C."/>
            <person name="Cuomo C."/>
            <person name="Shea T."/>
            <person name="Young S.K."/>
            <person name="Zeng Q."/>
            <person name="Koehrsen M."/>
            <person name="Haas B."/>
            <person name="Borodovsky M."/>
            <person name="Guigo R."/>
            <person name="Alvarado L."/>
            <person name="Berlin A."/>
            <person name="Bochicchio J."/>
            <person name="Borenstein D."/>
            <person name="Chapman S."/>
            <person name="Chen Z."/>
            <person name="Engels R."/>
            <person name="Freedman E."/>
            <person name="Gellesch M."/>
            <person name="Goldberg J."/>
            <person name="Griggs A."/>
            <person name="Gujja S."/>
            <person name="Heiman D."/>
            <person name="Hepburn T."/>
            <person name="Howarth C."/>
            <person name="Jen D."/>
            <person name="Larson L."/>
            <person name="Lewis B."/>
            <person name="Mehta T."/>
            <person name="Park D."/>
            <person name="Pearson M."/>
            <person name="Roberts A."/>
            <person name="Saif S."/>
            <person name="Shenoy N."/>
            <person name="Sisk P."/>
            <person name="Stolte C."/>
            <person name="Sykes S."/>
            <person name="Thomson T."/>
            <person name="Walk T."/>
            <person name="White J."/>
            <person name="Yandava C."/>
            <person name="Burger G."/>
            <person name="Gray M.W."/>
            <person name="Holland P.W.H."/>
            <person name="King N."/>
            <person name="Lang F.B.F."/>
            <person name="Roger A.J."/>
            <person name="Ruiz-Trillo I."/>
            <person name="Lander E."/>
            <person name="Nusbaum C."/>
        </authorList>
    </citation>
    <scope>NUCLEOTIDE SEQUENCE [LARGE SCALE GENOMIC DNA]</scope>
    <source>
        <strain evidence="9 10">DAOM BR117</strain>
    </source>
</reference>
<dbReference type="GO" id="GO:0005886">
    <property type="term" value="C:plasma membrane"/>
    <property type="evidence" value="ECO:0007669"/>
    <property type="project" value="TreeGrafter"/>
</dbReference>
<dbReference type="GeneID" id="27688815"/>
<evidence type="ECO:0000256" key="3">
    <source>
        <dbReference type="ARBA" id="ARBA00022553"/>
    </source>
</evidence>
<dbReference type="OrthoDB" id="19092at2759"/>
<dbReference type="PANTHER" id="PTHR23065:SF7">
    <property type="entry name" value="NOSTRIN, ISOFORM H"/>
    <property type="match status" value="1"/>
</dbReference>
<evidence type="ECO:0000256" key="5">
    <source>
        <dbReference type="PROSITE-ProRule" id="PRU01077"/>
    </source>
</evidence>
<keyword evidence="5 6" id="KW-0175">Coiled coil</keyword>
<evidence type="ECO:0000256" key="6">
    <source>
        <dbReference type="SAM" id="Coils"/>
    </source>
</evidence>
<dbReference type="InterPro" id="IPR027267">
    <property type="entry name" value="AH/BAR_dom_sf"/>
</dbReference>
<keyword evidence="4" id="KW-0206">Cytoskeleton</keyword>
<feature type="region of interest" description="Disordered" evidence="7">
    <location>
        <begin position="351"/>
        <end position="370"/>
    </location>
</feature>
<dbReference type="Proteomes" id="UP000053201">
    <property type="component" value="Unassembled WGS sequence"/>
</dbReference>
<evidence type="ECO:0000259" key="8">
    <source>
        <dbReference type="PROSITE" id="PS51741"/>
    </source>
</evidence>
<feature type="compositionally biased region" description="Low complexity" evidence="7">
    <location>
        <begin position="298"/>
        <end position="323"/>
    </location>
</feature>
<dbReference type="Gene3D" id="1.20.1270.60">
    <property type="entry name" value="Arfaptin homology (AH) domain/BAR domain"/>
    <property type="match status" value="1"/>
</dbReference>
<feature type="region of interest" description="Disordered" evidence="7">
    <location>
        <begin position="288"/>
        <end position="339"/>
    </location>
</feature>
<dbReference type="OMA" id="WIEEWHE"/>
<feature type="region of interest" description="Disordered" evidence="7">
    <location>
        <begin position="400"/>
        <end position="478"/>
    </location>
</feature>
<dbReference type="eggNOG" id="KOG2398">
    <property type="taxonomic scope" value="Eukaryota"/>
</dbReference>
<dbReference type="InterPro" id="IPR031160">
    <property type="entry name" value="F_BAR_dom"/>
</dbReference>
<dbReference type="SMART" id="SM00055">
    <property type="entry name" value="FCH"/>
    <property type="match status" value="1"/>
</dbReference>
<dbReference type="GO" id="GO:0005737">
    <property type="term" value="C:cytoplasm"/>
    <property type="evidence" value="ECO:0007669"/>
    <property type="project" value="TreeGrafter"/>
</dbReference>
<comment type="subcellular location">
    <subcellularLocation>
        <location evidence="1">Cytoplasm</location>
        <location evidence="1">Cytoskeleton</location>
    </subcellularLocation>
</comment>
<dbReference type="InterPro" id="IPR001060">
    <property type="entry name" value="FCH_dom"/>
</dbReference>
<proteinExistence type="predicted"/>
<dbReference type="VEuPathDB" id="FungiDB:SPPG_05443"/>
<feature type="domain" description="F-BAR" evidence="8">
    <location>
        <begin position="7"/>
        <end position="257"/>
    </location>
</feature>
<sequence>MTALRPVPFRENFWGEGDAGMTTLIEKCGCSVADSEILLEFFIARAEVEQEYAKSLQSLAHRYKPTLEKLHTPSLLTTLEKLLNFTTTLSRAHRQYATKVNEQVVEPLQTFIESTQKRVKKSVEGEFERANKVLEKETSGLQKHAREFMGKSKEVWKSVDGIMRSEKTDKLKQEADRAESEYRSALTRLDKAQDDWEDKMCSLQDTIQETEMARIKLYKSILTQTTETQCEILSSFAGRVMDGMRKAAVEGVDPIGDCNEFILAYGTGGDRPRRVVFQSAVELARSGDAGYMKRSPSRKSLSGSMGRRSSSRKSLSGSMGLSSTPLTPQEKRKSVKRILPEARRKSVAELFASTNKQQTQEPTMYRSRSSNLLSDTLADPSILPPLPPKTQRRELLHALGLSDSSLSNPSTPSSPKSTSRSSSRSNNLQLPPGTIPSFVAPPRGSPRPGIQDTFRCTEERQSKHNKSKSGDNLHTQFV</sequence>
<evidence type="ECO:0000256" key="2">
    <source>
        <dbReference type="ARBA" id="ARBA00022490"/>
    </source>
</evidence>
<dbReference type="SUPFAM" id="SSF103657">
    <property type="entry name" value="BAR/IMD domain-like"/>
    <property type="match status" value="1"/>
</dbReference>
<dbReference type="Pfam" id="PF00611">
    <property type="entry name" value="FCH"/>
    <property type="match status" value="1"/>
</dbReference>
<dbReference type="GO" id="GO:0043226">
    <property type="term" value="C:organelle"/>
    <property type="evidence" value="ECO:0007669"/>
    <property type="project" value="UniProtKB-ARBA"/>
</dbReference>
<evidence type="ECO:0000256" key="7">
    <source>
        <dbReference type="SAM" id="MobiDB-lite"/>
    </source>
</evidence>
<name>A0A0L0HDI3_SPIPD</name>
<dbReference type="RefSeq" id="XP_016607227.1">
    <property type="nucleotide sequence ID" value="XM_016753656.1"/>
</dbReference>
<dbReference type="InParanoid" id="A0A0L0HDI3"/>
<keyword evidence="2" id="KW-0963">Cytoplasm</keyword>
<keyword evidence="10" id="KW-1185">Reference proteome</keyword>
<evidence type="ECO:0000313" key="10">
    <source>
        <dbReference type="Proteomes" id="UP000053201"/>
    </source>
</evidence>
<dbReference type="PANTHER" id="PTHR23065">
    <property type="entry name" value="PROLINE-SERINE-THREONINE PHOSPHATASE INTERACTING PROTEIN 1"/>
    <property type="match status" value="1"/>
</dbReference>
<gene>
    <name evidence="9" type="ORF">SPPG_05443</name>
</gene>
<feature type="coiled-coil region" evidence="6">
    <location>
        <begin position="168"/>
        <end position="195"/>
    </location>
</feature>